<dbReference type="PANTHER" id="PTHR36848:SF2">
    <property type="entry name" value="SECRETED PROTEIN"/>
    <property type="match status" value="1"/>
</dbReference>
<dbReference type="Pfam" id="PF17132">
    <property type="entry name" value="Glyco_hydro_106"/>
    <property type="match status" value="1"/>
</dbReference>
<proteinExistence type="predicted"/>
<comment type="caution">
    <text evidence="1">The sequence shown here is derived from an EMBL/GenBank/DDBJ whole genome shotgun (WGS) entry which is preliminary data.</text>
</comment>
<dbReference type="AlphaFoldDB" id="A0A8H6KIT2"/>
<dbReference type="OrthoDB" id="2588159at2759"/>
<evidence type="ECO:0000313" key="1">
    <source>
        <dbReference type="EMBL" id="KAF6831551.1"/>
    </source>
</evidence>
<dbReference type="Proteomes" id="UP000639643">
    <property type="component" value="Unassembled WGS sequence"/>
</dbReference>
<reference evidence="1" key="1">
    <citation type="journal article" date="2020" name="Phytopathology">
        <title>Genome Sequence Resources of Colletotrichum truncatum, C. plurivorum, C. musicola, and C. sojae: Four Species Pathogenic to Soybean (Glycine max).</title>
        <authorList>
            <person name="Rogerio F."/>
            <person name="Boufleur T.R."/>
            <person name="Ciampi-Guillardi M."/>
            <person name="Sukno S.A."/>
            <person name="Thon M.R."/>
            <person name="Massola Junior N.S."/>
            <person name="Baroncelli R."/>
        </authorList>
    </citation>
    <scope>NUCLEOTIDE SEQUENCE</scope>
    <source>
        <strain evidence="1">LFN0074</strain>
    </source>
</reference>
<organism evidence="1 2">
    <name type="scientific">Colletotrichum musicola</name>
    <dbReference type="NCBI Taxonomy" id="2175873"/>
    <lineage>
        <taxon>Eukaryota</taxon>
        <taxon>Fungi</taxon>
        <taxon>Dikarya</taxon>
        <taxon>Ascomycota</taxon>
        <taxon>Pezizomycotina</taxon>
        <taxon>Sordariomycetes</taxon>
        <taxon>Hypocreomycetidae</taxon>
        <taxon>Glomerellales</taxon>
        <taxon>Glomerellaceae</taxon>
        <taxon>Colletotrichum</taxon>
        <taxon>Colletotrichum orchidearum species complex</taxon>
    </lineage>
</organism>
<sequence length="608" mass="66147">MPMDMEASIPYVDAPECESLQFADNVDGYRQFSGPANLAGKNAISNELGAIFGKAYRLTIPELLFSMNRAVAGGVNQFVIHGLSYSGAYPQTTWPGHTAFRYAVSDMFSPKRPDWNHGLGPALDYMARIQYVQQTGVPRTDVAFFNKQSVTDPNAGTIYQSRDLISEGKLSRWSYTYLSPDNFGLPQAVVRDRTLAPDGPRFQAMVVLGSQNLTDSGLRRLAEFAGEGLPLIIAGGTPGRFPSENTTADRDAFEAALASLLRHENVSQVPEGRIADALASLNLTPRVGVRTNGTWYTTWREDRKAASGEVIVEPSDIPYFFDAWTGDRKPVLNYRKDGNKTTIPLDLAGNQTQIIAFSKEPLDGIVLPDFFATKWPSNVMGYAANSNEALLHIGSSNRSAEVVLSLGSRICHHSKAPGPFELGPWELVLEHWEAPEDMWDASTVAYKRNSTHQLERLVSWTELPAATNSSGLGYYSANFTWPPIPAKGSNATALGAYIELPAVLNAITVTVNGARLHPLDYAQPVADIAPHLVDGENGVVAVVPSTMWNYVRSILPDIENAGLDHLTNIGSHPDSKTENGLVGSVRIVPYEILRVGLSRNDAGCVGNA</sequence>
<protein>
    <submittedName>
        <fullName evidence="1">Secreted protein</fullName>
    </submittedName>
</protein>
<keyword evidence="2" id="KW-1185">Reference proteome</keyword>
<accession>A0A8H6KIT2</accession>
<dbReference type="PANTHER" id="PTHR36848">
    <property type="entry name" value="DNA-BINDING PROTEIN (PUTATIVE SECRETED PROTEIN)-RELATED"/>
    <property type="match status" value="1"/>
</dbReference>
<gene>
    <name evidence="1" type="ORF">CMUS01_07287</name>
</gene>
<dbReference type="EMBL" id="WIGM01000258">
    <property type="protein sequence ID" value="KAF6831551.1"/>
    <property type="molecule type" value="Genomic_DNA"/>
</dbReference>
<dbReference type="InterPro" id="IPR053161">
    <property type="entry name" value="Ulvan_degrading_GH"/>
</dbReference>
<name>A0A8H6KIT2_9PEZI</name>
<evidence type="ECO:0000313" key="2">
    <source>
        <dbReference type="Proteomes" id="UP000639643"/>
    </source>
</evidence>